<dbReference type="RefSeq" id="WP_146355461.1">
    <property type="nucleotide sequence ID" value="NZ_VOIR01000012.1"/>
</dbReference>
<proteinExistence type="predicted"/>
<dbReference type="OrthoDB" id="5123707at2"/>
<evidence type="ECO:0000313" key="1">
    <source>
        <dbReference type="EMBL" id="KAA6434930.1"/>
    </source>
</evidence>
<gene>
    <name evidence="1" type="ORF">FQ330_03970</name>
</gene>
<dbReference type="Proteomes" id="UP000323221">
    <property type="component" value="Unassembled WGS sequence"/>
</dbReference>
<reference evidence="1 2" key="1">
    <citation type="submission" date="2019-08" db="EMBL/GenBank/DDBJ databases">
        <title>Agrococcus lahaulensis sp. nov., isolated from a cold desert of the Indian Himalayas.</title>
        <authorList>
            <person name="Qu J.H."/>
        </authorList>
    </citation>
    <scope>NUCLEOTIDE SEQUENCE [LARGE SCALE GENOMIC DNA]</scope>
    <source>
        <strain evidence="1 2">NS18</strain>
    </source>
</reference>
<comment type="caution">
    <text evidence="1">The sequence shown here is derived from an EMBL/GenBank/DDBJ whole genome shotgun (WGS) entry which is preliminary data.</text>
</comment>
<dbReference type="AlphaFoldDB" id="A0A5M8QJ07"/>
<name>A0A5M8QJ07_9MICO</name>
<protein>
    <submittedName>
        <fullName evidence="1">Helix-turn-helix domain-containing protein</fullName>
    </submittedName>
</protein>
<organism evidence="1 2">
    <name type="scientific">Agrococcus sediminis</name>
    <dbReference type="NCBI Taxonomy" id="2599924"/>
    <lineage>
        <taxon>Bacteria</taxon>
        <taxon>Bacillati</taxon>
        <taxon>Actinomycetota</taxon>
        <taxon>Actinomycetes</taxon>
        <taxon>Micrococcales</taxon>
        <taxon>Microbacteriaceae</taxon>
        <taxon>Agrococcus</taxon>
    </lineage>
</organism>
<sequence>MSAKDTPLRQPVYTPAEAPRHPLAMRYAITERQVRRAIQTNRIRYARPGGLRVLIAAEDLEAWITGDGSPLDGDRA</sequence>
<keyword evidence="2" id="KW-1185">Reference proteome</keyword>
<accession>A0A5M8QJ07</accession>
<dbReference type="EMBL" id="VOIR01000012">
    <property type="protein sequence ID" value="KAA6434930.1"/>
    <property type="molecule type" value="Genomic_DNA"/>
</dbReference>
<evidence type="ECO:0000313" key="2">
    <source>
        <dbReference type="Proteomes" id="UP000323221"/>
    </source>
</evidence>